<evidence type="ECO:0000256" key="2">
    <source>
        <dbReference type="SAM" id="Phobius"/>
    </source>
</evidence>
<sequence>MGKPNKRLRMFIMLLVLVWIPPLIMLGVAVSGYLRSGGSAPGQSLQSGAEASKPGVESSHTPRKVDRSKITVALHDVTTVPADAGDAASSAARPCKSDGLEAVAEYPMVAMGHAIVYVRIMNTSSVSACSLPADVPQLTMTRAGEDQKFHIIHENEQTGVTEAGIGGKVTLPPLWSTTVAVQWAVSQQVDTDAKATLTLTMGGARVKVKPGATVKTIGEVIVTDPGLDIKLSGLGTPTLGSAIGPDQGVSVWGTDRSEPCRLSVAAAGRSAGTRSVTLTNIGLLPCHAPRFITAGAARPSGTKLPPADTLFATDGASDSTLGASGYGTGMPLLRPGNAFTYTTGLADEWLAVTAASGDPVDVTFVKVDWDKVAGGR</sequence>
<accession>A0A6I1GIW0</accession>
<protein>
    <recommendedName>
        <fullName evidence="5">DUF4232 domain-containing protein</fullName>
    </recommendedName>
</protein>
<dbReference type="RefSeq" id="WP_193312311.1">
    <property type="nucleotide sequence ID" value="NZ_JBHSKZ010000027.1"/>
</dbReference>
<evidence type="ECO:0008006" key="5">
    <source>
        <dbReference type="Google" id="ProtNLM"/>
    </source>
</evidence>
<evidence type="ECO:0000256" key="1">
    <source>
        <dbReference type="SAM" id="MobiDB-lite"/>
    </source>
</evidence>
<keyword evidence="2" id="KW-1133">Transmembrane helix</keyword>
<evidence type="ECO:0000313" key="3">
    <source>
        <dbReference type="EMBL" id="KAB7790652.1"/>
    </source>
</evidence>
<organism evidence="3 4">
    <name type="scientific">Bifidobacterium leontopitheci</name>
    <dbReference type="NCBI Taxonomy" id="2650774"/>
    <lineage>
        <taxon>Bacteria</taxon>
        <taxon>Bacillati</taxon>
        <taxon>Actinomycetota</taxon>
        <taxon>Actinomycetes</taxon>
        <taxon>Bifidobacteriales</taxon>
        <taxon>Bifidobacteriaceae</taxon>
        <taxon>Bifidobacterium</taxon>
    </lineage>
</organism>
<feature type="region of interest" description="Disordered" evidence="1">
    <location>
        <begin position="41"/>
        <end position="67"/>
    </location>
</feature>
<reference evidence="3 4" key="1">
    <citation type="submission" date="2019-09" db="EMBL/GenBank/DDBJ databases">
        <title>Characterization of the phylogenetic diversity of two novel species belonging to the genus Bifidobacterium: Bifidobacterium cebidarum sp. nov. and Bifidobacterium leontopitheci sp. nov.</title>
        <authorList>
            <person name="Lugli G.A."/>
            <person name="Duranti S."/>
            <person name="Milani C."/>
            <person name="Turroni F."/>
            <person name="Ventura M."/>
        </authorList>
    </citation>
    <scope>NUCLEOTIDE SEQUENCE [LARGE SCALE GENOMIC DNA]</scope>
    <source>
        <strain evidence="3 4">LMG 31471</strain>
    </source>
</reference>
<keyword evidence="2" id="KW-0812">Transmembrane</keyword>
<keyword evidence="4" id="KW-1185">Reference proteome</keyword>
<gene>
    <name evidence="3" type="ORF">F7D09_0758</name>
</gene>
<comment type="caution">
    <text evidence="3">The sequence shown here is derived from an EMBL/GenBank/DDBJ whole genome shotgun (WGS) entry which is preliminary data.</text>
</comment>
<dbReference type="AlphaFoldDB" id="A0A6I1GIW0"/>
<keyword evidence="2" id="KW-0472">Membrane</keyword>
<feature type="transmembrane region" description="Helical" evidence="2">
    <location>
        <begin position="12"/>
        <end position="34"/>
    </location>
</feature>
<proteinExistence type="predicted"/>
<evidence type="ECO:0000313" key="4">
    <source>
        <dbReference type="Proteomes" id="UP000441772"/>
    </source>
</evidence>
<dbReference type="Proteomes" id="UP000441772">
    <property type="component" value="Unassembled WGS sequence"/>
</dbReference>
<name>A0A6I1GIW0_9BIFI</name>
<dbReference type="EMBL" id="WBVT01000008">
    <property type="protein sequence ID" value="KAB7790652.1"/>
    <property type="molecule type" value="Genomic_DNA"/>
</dbReference>